<feature type="binding site" evidence="6">
    <location>
        <position position="155"/>
    </location>
    <ligand>
        <name>GTP</name>
        <dbReference type="ChEBI" id="CHEBI:37565"/>
    </ligand>
</feature>
<evidence type="ECO:0000313" key="9">
    <source>
        <dbReference type="Proteomes" id="UP001595846"/>
    </source>
</evidence>
<keyword evidence="4 6" id="KW-0173">Coenzyme A biosynthesis</keyword>
<dbReference type="EMBL" id="JBHSAQ010000016">
    <property type="protein sequence ID" value="MFC3960127.1"/>
    <property type="molecule type" value="Genomic_DNA"/>
</dbReference>
<keyword evidence="5 6" id="KW-0342">GTP-binding</keyword>
<dbReference type="GO" id="GO:0016301">
    <property type="term" value="F:kinase activity"/>
    <property type="evidence" value="ECO:0007669"/>
    <property type="project" value="UniProtKB-UniRule"/>
</dbReference>
<comment type="pathway">
    <text evidence="6">Cofactor biosynthesis; coenzyme A biosynthesis.</text>
</comment>
<dbReference type="EC" id="2.7.1.237" evidence="6"/>
<proteinExistence type="inferred from homology"/>
<keyword evidence="1 6" id="KW-0808">Transferase</keyword>
<dbReference type="HAMAP" id="MF_00590">
    <property type="entry name" value="Dephospho_CoA_kinase_GTP_dep"/>
    <property type="match status" value="1"/>
</dbReference>
<sequence length="191" mass="20112">MTNPSTSDGPADDRSEPLVSLPKPLRHELKDPIGPVETDPDALWAAAGDPIVTVGDVVTYHLLAAGRRPDVALVDGITKREAVDETIRETVTTGETVDVSNPQGTITAALAREVVAAIDDPDPVTIVVDGEEDLAALPAIVAAPNGASVVYGQPDEGMVRVTVTDEVRAEIRSLLARFDGDTEALFSILDR</sequence>
<feature type="binding site" evidence="6">
    <location>
        <position position="56"/>
    </location>
    <ligand>
        <name>GTP</name>
        <dbReference type="ChEBI" id="CHEBI:37565"/>
    </ligand>
</feature>
<dbReference type="GO" id="GO:0005525">
    <property type="term" value="F:GTP binding"/>
    <property type="evidence" value="ECO:0007669"/>
    <property type="project" value="UniProtKB-UniRule"/>
</dbReference>
<evidence type="ECO:0000256" key="6">
    <source>
        <dbReference type="HAMAP-Rule" id="MF_00590"/>
    </source>
</evidence>
<evidence type="ECO:0000313" key="8">
    <source>
        <dbReference type="EMBL" id="MFC3960127.1"/>
    </source>
</evidence>
<dbReference type="PANTHER" id="PTHR40732">
    <property type="entry name" value="UPF0218 PROTEIN TK1697"/>
    <property type="match status" value="1"/>
</dbReference>
<comment type="caution">
    <text evidence="6">Lacks conserved residue(s) required for the propagation of feature annotation.</text>
</comment>
<accession>A0ABD5NSV7</accession>
<keyword evidence="2 6" id="KW-0547">Nucleotide-binding</keyword>
<organism evidence="8 9">
    <name type="scientific">Halovivax cerinus</name>
    <dbReference type="NCBI Taxonomy" id="1487865"/>
    <lineage>
        <taxon>Archaea</taxon>
        <taxon>Methanobacteriati</taxon>
        <taxon>Methanobacteriota</taxon>
        <taxon>Stenosarchaea group</taxon>
        <taxon>Halobacteria</taxon>
        <taxon>Halobacteriales</taxon>
        <taxon>Natrialbaceae</taxon>
        <taxon>Halovivax</taxon>
    </lineage>
</organism>
<dbReference type="Proteomes" id="UP001595846">
    <property type="component" value="Unassembled WGS sequence"/>
</dbReference>
<feature type="binding site" evidence="6">
    <location>
        <position position="132"/>
    </location>
    <ligand>
        <name>GTP</name>
        <dbReference type="ChEBI" id="CHEBI:37565"/>
    </ligand>
</feature>
<keyword evidence="9" id="KW-1185">Reference proteome</keyword>
<dbReference type="AlphaFoldDB" id="A0ABD5NSV7"/>
<dbReference type="PANTHER" id="PTHR40732:SF1">
    <property type="entry name" value="GTP-DEPENDENT DEPHOSPHO-COA KINASE"/>
    <property type="match status" value="1"/>
</dbReference>
<dbReference type="PIRSF" id="PIRSF006533">
    <property type="entry name" value="UCP006533"/>
    <property type="match status" value="1"/>
</dbReference>
<comment type="similarity">
    <text evidence="6">Belongs to the GTP-dependent DPCK family.</text>
</comment>
<comment type="caution">
    <text evidence="8">The sequence shown here is derived from an EMBL/GenBank/DDBJ whole genome shotgun (WGS) entry which is preliminary data.</text>
</comment>
<evidence type="ECO:0000256" key="4">
    <source>
        <dbReference type="ARBA" id="ARBA00022993"/>
    </source>
</evidence>
<dbReference type="InterPro" id="IPR007164">
    <property type="entry name" value="GTP-dep_dephospho-CoA_kin"/>
</dbReference>
<comment type="catalytic activity">
    <reaction evidence="6">
        <text>3'-dephospho-CoA + GTP = GDP + CoA + H(+)</text>
        <dbReference type="Rhea" id="RHEA:61156"/>
        <dbReference type="ChEBI" id="CHEBI:15378"/>
        <dbReference type="ChEBI" id="CHEBI:37565"/>
        <dbReference type="ChEBI" id="CHEBI:57287"/>
        <dbReference type="ChEBI" id="CHEBI:57328"/>
        <dbReference type="ChEBI" id="CHEBI:58189"/>
        <dbReference type="EC" id="2.7.1.237"/>
    </reaction>
</comment>
<evidence type="ECO:0000256" key="7">
    <source>
        <dbReference type="SAM" id="MobiDB-lite"/>
    </source>
</evidence>
<feature type="binding site" evidence="6">
    <location>
        <position position="58"/>
    </location>
    <ligand>
        <name>GTP</name>
        <dbReference type="ChEBI" id="CHEBI:37565"/>
    </ligand>
</feature>
<evidence type="ECO:0000256" key="1">
    <source>
        <dbReference type="ARBA" id="ARBA00022679"/>
    </source>
</evidence>
<reference evidence="8 9" key="1">
    <citation type="journal article" date="2019" name="Int. J. Syst. Evol. Microbiol.">
        <title>The Global Catalogue of Microorganisms (GCM) 10K type strain sequencing project: providing services to taxonomists for standard genome sequencing and annotation.</title>
        <authorList>
            <consortium name="The Broad Institute Genomics Platform"/>
            <consortium name="The Broad Institute Genome Sequencing Center for Infectious Disease"/>
            <person name="Wu L."/>
            <person name="Ma J."/>
        </authorList>
    </citation>
    <scope>NUCLEOTIDE SEQUENCE [LARGE SCALE GENOMIC DNA]</scope>
    <source>
        <strain evidence="8 9">IBRC-M 10256</strain>
    </source>
</reference>
<dbReference type="Pfam" id="PF04019">
    <property type="entry name" value="DUF359"/>
    <property type="match status" value="1"/>
</dbReference>
<keyword evidence="3 6" id="KW-0418">Kinase</keyword>
<feature type="binding site" evidence="6">
    <location>
        <position position="57"/>
    </location>
    <ligand>
        <name>GTP</name>
        <dbReference type="ChEBI" id="CHEBI:37565"/>
    </ligand>
</feature>
<dbReference type="RefSeq" id="WP_256532408.1">
    <property type="nucleotide sequence ID" value="NZ_CP101824.1"/>
</dbReference>
<evidence type="ECO:0000256" key="3">
    <source>
        <dbReference type="ARBA" id="ARBA00022777"/>
    </source>
</evidence>
<dbReference type="GeneID" id="73901489"/>
<gene>
    <name evidence="8" type="ORF">ACFOUR_17335</name>
</gene>
<evidence type="ECO:0000256" key="5">
    <source>
        <dbReference type="ARBA" id="ARBA00023134"/>
    </source>
</evidence>
<evidence type="ECO:0000256" key="2">
    <source>
        <dbReference type="ARBA" id="ARBA00022741"/>
    </source>
</evidence>
<dbReference type="GO" id="GO:0015937">
    <property type="term" value="P:coenzyme A biosynthetic process"/>
    <property type="evidence" value="ECO:0007669"/>
    <property type="project" value="UniProtKB-UniRule"/>
</dbReference>
<feature type="region of interest" description="Disordered" evidence="7">
    <location>
        <begin position="1"/>
        <end position="34"/>
    </location>
</feature>
<comment type="function">
    <text evidence="6">Catalyzes the GTP-dependent phosphorylation of the 3'-hydroxyl group of dephosphocoenzyme A to form coenzyme A (CoA).</text>
</comment>
<name>A0ABD5NSV7_9EURY</name>
<protein>
    <recommendedName>
        <fullName evidence="6">GTP-dependent dephospho-CoA kinase</fullName>
        <ecNumber evidence="6">2.7.1.237</ecNumber>
    </recommendedName>
    <alternativeName>
        <fullName evidence="6">Dephospho-coenzyme A kinase</fullName>
        <shortName evidence="6">DPCK</shortName>
    </alternativeName>
</protein>
<feature type="binding site" evidence="6">
    <location>
        <position position="75"/>
    </location>
    <ligand>
        <name>GTP</name>
        <dbReference type="ChEBI" id="CHEBI:37565"/>
    </ligand>
</feature>